<comment type="subcellular location">
    <subcellularLocation>
        <location evidence="1">Mitochondrion outer membrane</location>
        <topology evidence="1">Peripheral membrane protein</topology>
    </subcellularLocation>
</comment>
<comment type="similarity">
    <text evidence="2">Belongs to the FMP52 family.</text>
</comment>
<feature type="domain" description="NAD-dependent epimerase/dehydratase" evidence="7">
    <location>
        <begin position="5"/>
        <end position="115"/>
    </location>
</feature>
<evidence type="ECO:0000256" key="1">
    <source>
        <dbReference type="ARBA" id="ARBA00004450"/>
    </source>
</evidence>
<reference evidence="8" key="1">
    <citation type="journal article" date="2020" name="Stud. Mycol.">
        <title>101 Dothideomycetes genomes: a test case for predicting lifestyles and emergence of pathogens.</title>
        <authorList>
            <person name="Haridas S."/>
            <person name="Albert R."/>
            <person name="Binder M."/>
            <person name="Bloem J."/>
            <person name="Labutti K."/>
            <person name="Salamov A."/>
            <person name="Andreopoulos B."/>
            <person name="Baker S."/>
            <person name="Barry K."/>
            <person name="Bills G."/>
            <person name="Bluhm B."/>
            <person name="Cannon C."/>
            <person name="Castanera R."/>
            <person name="Culley D."/>
            <person name="Daum C."/>
            <person name="Ezra D."/>
            <person name="Gonzalez J."/>
            <person name="Henrissat B."/>
            <person name="Kuo A."/>
            <person name="Liang C."/>
            <person name="Lipzen A."/>
            <person name="Lutzoni F."/>
            <person name="Magnuson J."/>
            <person name="Mondo S."/>
            <person name="Nolan M."/>
            <person name="Ohm R."/>
            <person name="Pangilinan J."/>
            <person name="Park H.-J."/>
            <person name="Ramirez L."/>
            <person name="Alfaro M."/>
            <person name="Sun H."/>
            <person name="Tritt A."/>
            <person name="Yoshinaga Y."/>
            <person name="Zwiers L.-H."/>
            <person name="Turgeon B."/>
            <person name="Goodwin S."/>
            <person name="Spatafora J."/>
            <person name="Crous P."/>
            <person name="Grigoriev I."/>
        </authorList>
    </citation>
    <scope>NUCLEOTIDE SEQUENCE</scope>
    <source>
        <strain evidence="8">CBS 101060</strain>
    </source>
</reference>
<dbReference type="InterPro" id="IPR001509">
    <property type="entry name" value="Epimerase_deHydtase"/>
</dbReference>
<dbReference type="GO" id="GO:0051170">
    <property type="term" value="P:import into nucleus"/>
    <property type="evidence" value="ECO:0007669"/>
    <property type="project" value="TreeGrafter"/>
</dbReference>
<dbReference type="Pfam" id="PF01370">
    <property type="entry name" value="Epimerase"/>
    <property type="match status" value="1"/>
</dbReference>
<keyword evidence="5" id="KW-0496">Mitochondrion</keyword>
<protein>
    <submittedName>
        <fullName evidence="8">NAD dependent epimerase/dehydratase family protein-like protein</fullName>
    </submittedName>
</protein>
<keyword evidence="6" id="KW-0472">Membrane</keyword>
<accession>A0A9P4VN93</accession>
<evidence type="ECO:0000256" key="6">
    <source>
        <dbReference type="ARBA" id="ARBA00023136"/>
    </source>
</evidence>
<evidence type="ECO:0000313" key="8">
    <source>
        <dbReference type="EMBL" id="KAF2837493.1"/>
    </source>
</evidence>
<evidence type="ECO:0000259" key="7">
    <source>
        <dbReference type="Pfam" id="PF01370"/>
    </source>
</evidence>
<dbReference type="SUPFAM" id="SSF51735">
    <property type="entry name" value="NAD(P)-binding Rossmann-fold domains"/>
    <property type="match status" value="1"/>
</dbReference>
<keyword evidence="9" id="KW-1185">Reference proteome</keyword>
<gene>
    <name evidence="8" type="ORF">M501DRAFT_1025319</name>
</gene>
<evidence type="ECO:0000313" key="9">
    <source>
        <dbReference type="Proteomes" id="UP000799429"/>
    </source>
</evidence>
<proteinExistence type="inferred from homology"/>
<keyword evidence="3" id="KW-1000">Mitochondrion outer membrane</keyword>
<dbReference type="PANTHER" id="PTHR14097">
    <property type="entry name" value="OXIDOREDUCTASE HTATIP2"/>
    <property type="match status" value="1"/>
</dbReference>
<comment type="caution">
    <text evidence="8">The sequence shown here is derived from an EMBL/GenBank/DDBJ whole genome shotgun (WGS) entry which is preliminary data.</text>
</comment>
<evidence type="ECO:0000256" key="5">
    <source>
        <dbReference type="ARBA" id="ARBA00023128"/>
    </source>
</evidence>
<dbReference type="PANTHER" id="PTHR14097:SF7">
    <property type="entry name" value="OXIDOREDUCTASE HTATIP2"/>
    <property type="match status" value="1"/>
</dbReference>
<dbReference type="InterPro" id="IPR036291">
    <property type="entry name" value="NAD(P)-bd_dom_sf"/>
</dbReference>
<dbReference type="EMBL" id="MU006099">
    <property type="protein sequence ID" value="KAF2837493.1"/>
    <property type="molecule type" value="Genomic_DNA"/>
</dbReference>
<name>A0A9P4VN93_9PEZI</name>
<keyword evidence="4" id="KW-0809">Transit peptide</keyword>
<dbReference type="Gene3D" id="3.40.50.720">
    <property type="entry name" value="NAD(P)-binding Rossmann-like Domain"/>
    <property type="match status" value="1"/>
</dbReference>
<evidence type="ECO:0000256" key="2">
    <source>
        <dbReference type="ARBA" id="ARBA00006617"/>
    </source>
</evidence>
<dbReference type="Proteomes" id="UP000799429">
    <property type="component" value="Unassembled WGS sequence"/>
</dbReference>
<organism evidence="8 9">
    <name type="scientific">Patellaria atrata CBS 101060</name>
    <dbReference type="NCBI Taxonomy" id="1346257"/>
    <lineage>
        <taxon>Eukaryota</taxon>
        <taxon>Fungi</taxon>
        <taxon>Dikarya</taxon>
        <taxon>Ascomycota</taxon>
        <taxon>Pezizomycotina</taxon>
        <taxon>Dothideomycetes</taxon>
        <taxon>Dothideomycetes incertae sedis</taxon>
        <taxon>Patellariales</taxon>
        <taxon>Patellariaceae</taxon>
        <taxon>Patellaria</taxon>
    </lineage>
</organism>
<evidence type="ECO:0000256" key="3">
    <source>
        <dbReference type="ARBA" id="ARBA00022787"/>
    </source>
</evidence>
<dbReference type="GO" id="GO:0005741">
    <property type="term" value="C:mitochondrial outer membrane"/>
    <property type="evidence" value="ECO:0007669"/>
    <property type="project" value="UniProtKB-SubCell"/>
</dbReference>
<evidence type="ECO:0000256" key="4">
    <source>
        <dbReference type="ARBA" id="ARBA00022946"/>
    </source>
</evidence>
<sequence length="226" mass="24289">MTSAVVVGSTGLVGSHILSTLLSHTSITAVSAYSRRPLDPSSSKLQPLTSTDPTTWPSLFPRSPQPHLFLSALGTTRTAAGSLENQRKTDLELNLALARAAKDAGVSTYVLVSTGLANSGAMNGYFSMKGELEDRVKELGFEYTVILRPGLLMGRRETGRWAELPFQWLAGAMGCVYGGLRDFWAVEARVVGRAAVVAGLECVAGKRERGVWVVDHAEILRLGRTE</sequence>
<dbReference type="AlphaFoldDB" id="A0A9P4VN93"/>
<dbReference type="FunFam" id="3.40.50.720:FF:000366">
    <property type="entry name" value="Protein FMP52, mitochondrial"/>
    <property type="match status" value="1"/>
</dbReference>
<dbReference type="OrthoDB" id="430436at2759"/>